<reference evidence="8 9" key="1">
    <citation type="submission" date="2014-11" db="EMBL/GenBank/DDBJ databases">
        <title>Comparative genomics of Methylobacterium species.</title>
        <authorList>
            <person name="Chaudhry V."/>
            <person name="Patil P.B."/>
        </authorList>
    </citation>
    <scope>NUCLEOTIDE SEQUENCE [LARGE SCALE GENOMIC DNA]</scope>
    <source>
        <strain evidence="8 9">SE3.6</strain>
    </source>
</reference>
<evidence type="ECO:0000256" key="1">
    <source>
        <dbReference type="ARBA" id="ARBA00010641"/>
    </source>
</evidence>
<accession>A0ABR5HIJ7</accession>
<sequence length="192" mass="21164">MMLRKRPDVLDLLVPLRRYARSLTRDSAQADDLVHDTLVRALERQGTLRPGTNLRTWLMTVLHNAFIDDQRRRKVEARYADALGHIVEEATPPAQEGHVRLAQVREAFGRLPAEQREALHLVTIEGLAYQEAADVLGIPIGTLMSRLGRARAALRTIESGGGTRQTEAEDAPARATPRLRVVDGGAGPARAS</sequence>
<dbReference type="EMBL" id="JTHG01000018">
    <property type="protein sequence ID" value="KMO26404.1"/>
    <property type="molecule type" value="Genomic_DNA"/>
</dbReference>
<evidence type="ECO:0000313" key="8">
    <source>
        <dbReference type="EMBL" id="KMO26404.1"/>
    </source>
</evidence>
<organism evidence="8 9">
    <name type="scientific">Methylobacterium indicum</name>
    <dbReference type="NCBI Taxonomy" id="1775910"/>
    <lineage>
        <taxon>Bacteria</taxon>
        <taxon>Pseudomonadati</taxon>
        <taxon>Pseudomonadota</taxon>
        <taxon>Alphaproteobacteria</taxon>
        <taxon>Hyphomicrobiales</taxon>
        <taxon>Methylobacteriaceae</taxon>
        <taxon>Methylobacterium</taxon>
    </lineage>
</organism>
<dbReference type="Gene3D" id="1.10.10.10">
    <property type="entry name" value="Winged helix-like DNA-binding domain superfamily/Winged helix DNA-binding domain"/>
    <property type="match status" value="1"/>
</dbReference>
<name>A0ABR5HIJ7_9HYPH</name>
<dbReference type="InterPro" id="IPR039425">
    <property type="entry name" value="RNA_pol_sigma-70-like"/>
</dbReference>
<dbReference type="InterPro" id="IPR013324">
    <property type="entry name" value="RNA_pol_sigma_r3/r4-like"/>
</dbReference>
<evidence type="ECO:0000313" key="9">
    <source>
        <dbReference type="Proteomes" id="UP000036471"/>
    </source>
</evidence>
<feature type="domain" description="PhyR sigma2" evidence="7">
    <location>
        <begin position="13"/>
        <end position="63"/>
    </location>
</feature>
<dbReference type="InterPro" id="IPR014284">
    <property type="entry name" value="RNA_pol_sigma-70_dom"/>
</dbReference>
<dbReference type="Gene3D" id="1.10.1740.10">
    <property type="match status" value="1"/>
</dbReference>
<keyword evidence="4" id="KW-0804">Transcription</keyword>
<evidence type="ECO:0000256" key="3">
    <source>
        <dbReference type="ARBA" id="ARBA00023082"/>
    </source>
</evidence>
<dbReference type="InterPro" id="IPR013325">
    <property type="entry name" value="RNA_pol_sigma_r2"/>
</dbReference>
<dbReference type="InterPro" id="IPR053866">
    <property type="entry name" value="PhyR_sigma2"/>
</dbReference>
<evidence type="ECO:0000256" key="5">
    <source>
        <dbReference type="SAM" id="MobiDB-lite"/>
    </source>
</evidence>
<dbReference type="NCBIfam" id="TIGR02937">
    <property type="entry name" value="sigma70-ECF"/>
    <property type="match status" value="1"/>
</dbReference>
<dbReference type="PANTHER" id="PTHR43133">
    <property type="entry name" value="RNA POLYMERASE ECF-TYPE SIGMA FACTO"/>
    <property type="match status" value="1"/>
</dbReference>
<dbReference type="Pfam" id="PF08281">
    <property type="entry name" value="Sigma70_r4_2"/>
    <property type="match status" value="1"/>
</dbReference>
<evidence type="ECO:0000259" key="6">
    <source>
        <dbReference type="Pfam" id="PF08281"/>
    </source>
</evidence>
<dbReference type="PANTHER" id="PTHR43133:SF25">
    <property type="entry name" value="RNA POLYMERASE SIGMA FACTOR RFAY-RELATED"/>
    <property type="match status" value="1"/>
</dbReference>
<dbReference type="Proteomes" id="UP000036471">
    <property type="component" value="Unassembled WGS sequence"/>
</dbReference>
<protein>
    <submittedName>
        <fullName evidence="8">RNA polymerase sigma factor</fullName>
    </submittedName>
</protein>
<evidence type="ECO:0000256" key="2">
    <source>
        <dbReference type="ARBA" id="ARBA00023015"/>
    </source>
</evidence>
<keyword evidence="9" id="KW-1185">Reference proteome</keyword>
<comment type="caution">
    <text evidence="8">The sequence shown here is derived from an EMBL/GenBank/DDBJ whole genome shotgun (WGS) entry which is preliminary data.</text>
</comment>
<gene>
    <name evidence="8" type="ORF">QR79_02625</name>
</gene>
<feature type="region of interest" description="Disordered" evidence="5">
    <location>
        <begin position="158"/>
        <end position="192"/>
    </location>
</feature>
<keyword evidence="3" id="KW-0731">Sigma factor</keyword>
<evidence type="ECO:0000259" key="7">
    <source>
        <dbReference type="Pfam" id="PF22029"/>
    </source>
</evidence>
<dbReference type="NCBIfam" id="NF009164">
    <property type="entry name" value="PRK12511.1"/>
    <property type="match status" value="1"/>
</dbReference>
<dbReference type="Pfam" id="PF22029">
    <property type="entry name" value="PhyR_sigma2"/>
    <property type="match status" value="1"/>
</dbReference>
<dbReference type="SUPFAM" id="SSF88946">
    <property type="entry name" value="Sigma2 domain of RNA polymerase sigma factors"/>
    <property type="match status" value="1"/>
</dbReference>
<feature type="domain" description="RNA polymerase sigma factor 70 region 4 type 2" evidence="6">
    <location>
        <begin position="102"/>
        <end position="154"/>
    </location>
</feature>
<dbReference type="CDD" id="cd06171">
    <property type="entry name" value="Sigma70_r4"/>
    <property type="match status" value="1"/>
</dbReference>
<dbReference type="InterPro" id="IPR013249">
    <property type="entry name" value="RNA_pol_sigma70_r4_t2"/>
</dbReference>
<comment type="similarity">
    <text evidence="1">Belongs to the sigma-70 factor family. ECF subfamily.</text>
</comment>
<keyword evidence="2" id="KW-0805">Transcription regulation</keyword>
<dbReference type="SUPFAM" id="SSF88659">
    <property type="entry name" value="Sigma3 and sigma4 domains of RNA polymerase sigma factors"/>
    <property type="match status" value="1"/>
</dbReference>
<dbReference type="InterPro" id="IPR036388">
    <property type="entry name" value="WH-like_DNA-bd_sf"/>
</dbReference>
<evidence type="ECO:0000256" key="4">
    <source>
        <dbReference type="ARBA" id="ARBA00023163"/>
    </source>
</evidence>
<proteinExistence type="inferred from homology"/>